<evidence type="ECO:0000313" key="6">
    <source>
        <dbReference type="EMBL" id="KTC81824.1"/>
    </source>
</evidence>
<evidence type="ECO:0000259" key="2">
    <source>
        <dbReference type="Pfam" id="PF01968"/>
    </source>
</evidence>
<dbReference type="InterPro" id="IPR003692">
    <property type="entry name" value="Hydantoinase_B"/>
</dbReference>
<dbReference type="GO" id="GO:0005829">
    <property type="term" value="C:cytosol"/>
    <property type="evidence" value="ECO:0007669"/>
    <property type="project" value="TreeGrafter"/>
</dbReference>
<dbReference type="Pfam" id="PF19278">
    <property type="entry name" value="Hydant_A_C"/>
    <property type="match status" value="1"/>
</dbReference>
<feature type="domain" description="Hydantoinase B/oxoprolinase" evidence="3">
    <location>
        <begin position="691"/>
        <end position="1196"/>
    </location>
</feature>
<accession>A0A378ILL6</accession>
<dbReference type="EC" id="6.4.1.8" evidence="6"/>
<protein>
    <submittedName>
        <fullName evidence="7">Acetone carboxylase beta subunit</fullName>
        <ecNumber evidence="7">6.4.1.6</ecNumber>
    </submittedName>
    <submittedName>
        <fullName evidence="6">Acetophenone carboxylase gamma subunit</fullName>
        <ecNumber evidence="6">6.4.1.8</ecNumber>
    </submittedName>
</protein>
<evidence type="ECO:0000313" key="7">
    <source>
        <dbReference type="EMBL" id="STX36138.1"/>
    </source>
</evidence>
<dbReference type="Proteomes" id="UP000054854">
    <property type="component" value="Unassembled WGS sequence"/>
</dbReference>
<feature type="domain" description="Acetophenone carboxylase-like C-terminal" evidence="5">
    <location>
        <begin position="511"/>
        <end position="667"/>
    </location>
</feature>
<proteinExistence type="inferred from homology"/>
<dbReference type="STRING" id="28085.Lcin_2894"/>
<dbReference type="InterPro" id="IPR049517">
    <property type="entry name" value="ACX-like_C"/>
</dbReference>
<dbReference type="InterPro" id="IPR045079">
    <property type="entry name" value="Oxoprolinase-like"/>
</dbReference>
<dbReference type="Pfam" id="PF05378">
    <property type="entry name" value="Hydant_A_N"/>
    <property type="match status" value="1"/>
</dbReference>
<dbReference type="RefSeq" id="WP_058466015.1">
    <property type="nucleotide sequence ID" value="NZ_CAAAHQ010000033.1"/>
</dbReference>
<dbReference type="AlphaFoldDB" id="A0A378ILL6"/>
<dbReference type="EMBL" id="LNXX01000047">
    <property type="protein sequence ID" value="KTC81824.1"/>
    <property type="molecule type" value="Genomic_DNA"/>
</dbReference>
<dbReference type="PANTHER" id="PTHR11365">
    <property type="entry name" value="5-OXOPROLINASE RELATED"/>
    <property type="match status" value="1"/>
</dbReference>
<dbReference type="Pfam" id="PF02538">
    <property type="entry name" value="Hydantoinase_B"/>
    <property type="match status" value="1"/>
</dbReference>
<reference evidence="7 9" key="2">
    <citation type="submission" date="2018-06" db="EMBL/GenBank/DDBJ databases">
        <authorList>
            <consortium name="Pathogen Informatics"/>
            <person name="Doyle S."/>
        </authorList>
    </citation>
    <scope>NUCLEOTIDE SEQUENCE [LARGE SCALE GENOMIC DNA]</scope>
    <source>
        <strain evidence="7 9">NCTC12438</strain>
    </source>
</reference>
<feature type="domain" description="Hydantoinase/oxoprolinase N-terminal" evidence="4">
    <location>
        <begin position="8"/>
        <end position="183"/>
    </location>
</feature>
<keyword evidence="8" id="KW-1185">Reference proteome</keyword>
<evidence type="ECO:0000259" key="5">
    <source>
        <dbReference type="Pfam" id="PF19278"/>
    </source>
</evidence>
<evidence type="ECO:0000259" key="3">
    <source>
        <dbReference type="Pfam" id="PF02538"/>
    </source>
</evidence>
<dbReference type="EMBL" id="UGNX01000001">
    <property type="protein sequence ID" value="STX36138.1"/>
    <property type="molecule type" value="Genomic_DNA"/>
</dbReference>
<evidence type="ECO:0000259" key="4">
    <source>
        <dbReference type="Pfam" id="PF05378"/>
    </source>
</evidence>
<dbReference type="OrthoDB" id="9768323at2"/>
<dbReference type="GO" id="GO:0017168">
    <property type="term" value="F:5-oxoprolinase (ATP-hydrolyzing) activity"/>
    <property type="evidence" value="ECO:0007669"/>
    <property type="project" value="TreeGrafter"/>
</dbReference>
<dbReference type="GO" id="GO:0018710">
    <property type="term" value="F:acetone carboxylase activity"/>
    <property type="evidence" value="ECO:0007669"/>
    <property type="project" value="UniProtKB-EC"/>
</dbReference>
<dbReference type="Proteomes" id="UP000255316">
    <property type="component" value="Unassembled WGS sequence"/>
</dbReference>
<evidence type="ECO:0000313" key="8">
    <source>
        <dbReference type="Proteomes" id="UP000054854"/>
    </source>
</evidence>
<dbReference type="PANTHER" id="PTHR11365:SF23">
    <property type="entry name" value="HYPOTHETICAL 5-OXOPROLINASE (EUROFUNG)-RELATED"/>
    <property type="match status" value="1"/>
</dbReference>
<name>A0A378ILL6_9GAMM</name>
<dbReference type="InterPro" id="IPR002821">
    <property type="entry name" value="Hydantoinase_A"/>
</dbReference>
<feature type="domain" description="Hydantoinase A/oxoprolinase" evidence="2">
    <location>
        <begin position="203"/>
        <end position="489"/>
    </location>
</feature>
<reference evidence="6 8" key="1">
    <citation type="submission" date="2015-11" db="EMBL/GenBank/DDBJ databases">
        <title>Genomic analysis of 38 Legionella species identifies large and diverse effector repertoires.</title>
        <authorList>
            <person name="Burstein D."/>
            <person name="Amaro F."/>
            <person name="Zusman T."/>
            <person name="Lifshitz Z."/>
            <person name="Cohen O."/>
            <person name="Gilbert J.A."/>
            <person name="Pupko T."/>
            <person name="Shuman H.A."/>
            <person name="Segal G."/>
        </authorList>
    </citation>
    <scope>NUCLEOTIDE SEQUENCE [LARGE SCALE GENOMIC DNA]</scope>
    <source>
        <strain evidence="6 8">CDC#72-OH-14</strain>
    </source>
</reference>
<evidence type="ECO:0000313" key="9">
    <source>
        <dbReference type="Proteomes" id="UP000255316"/>
    </source>
</evidence>
<comment type="similarity">
    <text evidence="1">Belongs to the oxoprolinase family.</text>
</comment>
<sequence>MKKQKWEFWIDRGGTFTDVVARSPEGQIFSDKLLSENSESYSNAAIQGIQNILKGTSIPSDEIAFIKMGTTVATNALLERRGAKVLLAITQGFADALRIGYQNRPDLFALNIKLPSLLYDEVIEINERINAKGTVLQPLDEKDAWQKMKKAYAKGYRTIAVVLMHAYQFTEHERKLKTIAQSVGFTQISISHQIAPVMKLVSRGDTTVVDAYLSPVLHGYIQGLRDKLSTTPLFFMQSNGGLIHAKLFQGKNSLFSGPAGGVIGMIKTSQLAGFNQVIGFDMGGTSTDVSHFSGEYERSFSYEFSGVHIRTPMMMIHTIAAGGGSILHFDGQRYTVGPQSAGANPGPACYRRGGPLTITDCNVMLGKIQPQFFPKVFGPGANQGIDVHVVRQCFQALVNKINDVTGSRKTTEEVAEGFLNIAVENMANAIKKISIQRGYDVRPYILNCFGGAAGQHACLVADNLGIEKILIHPLAGVLSAYGMGLAEISVLHEQVIEKPFQRGIISFLRLQFEKMEQTAHMELKSQGLENQEMLSKRQVHLRYAGSDTQLIVAFGTMKSMREAFIAQHHKTFGFSSYRKPLIIEAITIECSVLSATDAECAEKIVTGRFKHKIPQRDTVNIFTHDSFHNAPVYVREELISGDCIQGCAVITDKHSTTIVEPGWQAEVTPKKHLLLTRYQRVATKKVDTTVDPAMLEVFNNRFMNIAEQMGEVLRKTASSVNIKERLDFSCAIFDAHGELVANAPHIPVHLGSMSESVKSILKNNKKVHPNDVYALNAPYHGGTHLPDITLITPVFDKEGDHLLFIVGSRGHHADIGGITPGSIPAESKVVEEEGILIDNFKIVDQGHFLEKATLDLLTQASYPARNPQQNIEDFKAQIAANARGIQALLELVTQFGLDVVHAYMKHVRDNATLSVERLLKRLKNGEFTYSLDDGSQIKVTLTINQQKKRAKFDFTGSCVQHPGNFNAPTAICKAAVLYVLRCLIAENIPLNDGCFVPIELVTPEKSILKPNYPAAVVAGNVETSQCIVDTLFGALGVVAASQGTCNNFTFGNEQYQYYETLCGGAGAGPNFDGASAVHTHMTNTYLTDPEILEWRFPVLVEEFALRKRSGGRGLHRGGDGIVRRIRFLEKMIANIISSHRVIPPYGIKGGTPGNLGHNWVQRADGVIEELGGCARVEMHPGDVFVIETPGGGGYGKQSKMNNKA</sequence>
<organism evidence="7 9">
    <name type="scientific">Legionella cincinnatiensis</name>
    <dbReference type="NCBI Taxonomy" id="28085"/>
    <lineage>
        <taxon>Bacteria</taxon>
        <taxon>Pseudomonadati</taxon>
        <taxon>Pseudomonadota</taxon>
        <taxon>Gammaproteobacteria</taxon>
        <taxon>Legionellales</taxon>
        <taxon>Legionellaceae</taxon>
        <taxon>Legionella</taxon>
    </lineage>
</organism>
<dbReference type="GO" id="GO:0006749">
    <property type="term" value="P:glutathione metabolic process"/>
    <property type="evidence" value="ECO:0007669"/>
    <property type="project" value="TreeGrafter"/>
</dbReference>
<dbReference type="EC" id="6.4.1.6" evidence="7"/>
<keyword evidence="7" id="KW-0436">Ligase</keyword>
<dbReference type="Pfam" id="PF01968">
    <property type="entry name" value="Hydantoinase_A"/>
    <property type="match status" value="1"/>
</dbReference>
<gene>
    <name evidence="7" type="primary">acxA</name>
    <name evidence="6" type="synonym">apc3</name>
    <name evidence="6" type="ORF">Lcin_2894</name>
    <name evidence="7" type="ORF">NCTC12438_02768</name>
</gene>
<dbReference type="InterPro" id="IPR008040">
    <property type="entry name" value="Hydant_A_N"/>
</dbReference>
<evidence type="ECO:0000256" key="1">
    <source>
        <dbReference type="ARBA" id="ARBA00010403"/>
    </source>
</evidence>